<proteinExistence type="inferred from homology"/>
<dbReference type="Gene3D" id="3.40.50.1980">
    <property type="entry name" value="Nitrogenase molybdenum iron protein domain"/>
    <property type="match status" value="2"/>
</dbReference>
<reference evidence="4 5" key="1">
    <citation type="journal article" date="2013" name="Genome Announc.">
        <title>Genome of the haloarchaeon Natronomonas moolapensis, a neutrophilic member of a previously haloalkaliphilic genus.</title>
        <authorList>
            <person name="Dyall-Smith M.L."/>
            <person name="Pfeiffer F."/>
            <person name="Oberwinkler T."/>
            <person name="Klee K."/>
            <person name="Rampp M."/>
            <person name="Palm P."/>
            <person name="Gross K."/>
            <person name="Schuster S.C."/>
            <person name="Oesterhelt D."/>
        </authorList>
    </citation>
    <scope>NUCLEOTIDE SEQUENCE [LARGE SCALE GENOMIC DNA]</scope>
    <source>
        <strain evidence="5">DSM 18674 / JCM 14361 / 8.8.11</strain>
    </source>
</reference>
<dbReference type="KEGG" id="nmo:Nmlp_3458"/>
<dbReference type="eggNOG" id="arCOG01005">
    <property type="taxonomic scope" value="Archaea"/>
</dbReference>
<dbReference type="Proteomes" id="UP000011867">
    <property type="component" value="Chromosome"/>
</dbReference>
<dbReference type="OrthoDB" id="50488at2157"/>
<accession>M1XT46</accession>
<dbReference type="GO" id="GO:0046872">
    <property type="term" value="F:metal ion binding"/>
    <property type="evidence" value="ECO:0007669"/>
    <property type="project" value="InterPro"/>
</dbReference>
<dbReference type="STRING" id="268739.Nmlp_3458"/>
<keyword evidence="3" id="KW-0732">Signal</keyword>
<dbReference type="SUPFAM" id="SSF53807">
    <property type="entry name" value="Helical backbone' metal receptor"/>
    <property type="match status" value="1"/>
</dbReference>
<dbReference type="InterPro" id="IPR050492">
    <property type="entry name" value="Bact_metal-bind_prot9"/>
</dbReference>
<organism evidence="4 5">
    <name type="scientific">Natronomonas moolapensis (strain DSM 18674 / CECT 7526 / JCM 14361 / 8.8.11)</name>
    <dbReference type="NCBI Taxonomy" id="268739"/>
    <lineage>
        <taxon>Archaea</taxon>
        <taxon>Methanobacteriati</taxon>
        <taxon>Methanobacteriota</taxon>
        <taxon>Stenosarchaea group</taxon>
        <taxon>Halobacteria</taxon>
        <taxon>Halobacteriales</taxon>
        <taxon>Natronomonadaceae</taxon>
        <taxon>Natronomonas</taxon>
    </lineage>
</organism>
<dbReference type="PROSITE" id="PS51318">
    <property type="entry name" value="TAT"/>
    <property type="match status" value="1"/>
</dbReference>
<evidence type="ECO:0000256" key="1">
    <source>
        <dbReference type="ARBA" id="ARBA00011028"/>
    </source>
</evidence>
<dbReference type="Pfam" id="PF01297">
    <property type="entry name" value="ZnuA"/>
    <property type="match status" value="1"/>
</dbReference>
<dbReference type="PANTHER" id="PTHR42953">
    <property type="entry name" value="HIGH-AFFINITY ZINC UPTAKE SYSTEM PROTEIN ZNUA-RELATED"/>
    <property type="match status" value="1"/>
</dbReference>
<dbReference type="InterPro" id="IPR006127">
    <property type="entry name" value="ZnuA-like"/>
</dbReference>
<gene>
    <name evidence="4" type="primary">znuA1</name>
    <name evidence="4" type="ordered locus">Nmlp_3458</name>
</gene>
<keyword evidence="5" id="KW-1185">Reference proteome</keyword>
<dbReference type="HOGENOM" id="CLU_016838_1_0_2"/>
<name>M1XT46_NATM8</name>
<dbReference type="PROSITE" id="PS51257">
    <property type="entry name" value="PROKAR_LIPOPROTEIN"/>
    <property type="match status" value="1"/>
</dbReference>
<dbReference type="GeneID" id="14651896"/>
<dbReference type="RefSeq" id="WP_015410323.1">
    <property type="nucleotide sequence ID" value="NC_020388.1"/>
</dbReference>
<comment type="similarity">
    <text evidence="1">Belongs to the bacterial solute-binding protein 9 family.</text>
</comment>
<evidence type="ECO:0000256" key="3">
    <source>
        <dbReference type="ARBA" id="ARBA00022729"/>
    </source>
</evidence>
<dbReference type="InterPro" id="IPR006311">
    <property type="entry name" value="TAT_signal"/>
</dbReference>
<dbReference type="EMBL" id="HF582854">
    <property type="protein sequence ID" value="CCQ37585.1"/>
    <property type="molecule type" value="Genomic_DNA"/>
</dbReference>
<evidence type="ECO:0000256" key="2">
    <source>
        <dbReference type="ARBA" id="ARBA00022448"/>
    </source>
</evidence>
<dbReference type="PANTHER" id="PTHR42953:SF3">
    <property type="entry name" value="HIGH-AFFINITY ZINC UPTAKE SYSTEM PROTEIN ZNUA"/>
    <property type="match status" value="1"/>
</dbReference>
<keyword evidence="2" id="KW-0813">Transport</keyword>
<evidence type="ECO:0000313" key="5">
    <source>
        <dbReference type="Proteomes" id="UP000011867"/>
    </source>
</evidence>
<dbReference type="AlphaFoldDB" id="M1XT46"/>
<dbReference type="GO" id="GO:0030001">
    <property type="term" value="P:metal ion transport"/>
    <property type="evidence" value="ECO:0007669"/>
    <property type="project" value="InterPro"/>
</dbReference>
<protein>
    <submittedName>
        <fullName evidence="4">ABC-type transport system periplasmic substrate-binding protein (Probable substrate zinc)</fullName>
    </submittedName>
</protein>
<sequence length="341" mass="36926">MLHRNGRSPRVSRRGFLAAGAGAAVGSAGCLGGAGGVAAPDGGPVAVASFFTFYDFARRVAEETPIRVENLVPTGLHGHGWDPDPSITRRIVDADAFVNVGPGFQPWADRALRTARDDGAGTVSIDVREGIDLLDLADTVGDEEATEGGKDPHFWLDPELAKQSVDNVAEGLAELAPDHRDALEDNAERVASELDDVDAEWAALFESAERDVVFLAAHNAFEYVGRRYGATIQPLVTNLAAEGDVRPADVQRAQDTIAEHDIRYIGAAVFEPRRPARQLREATGVEAYYPVTPYAGITAQWADRGWGYVDIARNINMPTFEAVLDAREPDADFDAEWRNFE</sequence>
<evidence type="ECO:0000313" key="4">
    <source>
        <dbReference type="EMBL" id="CCQ37585.1"/>
    </source>
</evidence>